<dbReference type="RefSeq" id="WP_341567636.1">
    <property type="nucleotide sequence ID" value="NZ_JBAKAR010000011.1"/>
</dbReference>
<keyword evidence="1" id="KW-0732">Signal</keyword>
<reference evidence="3 4" key="1">
    <citation type="submission" date="2024-02" db="EMBL/GenBank/DDBJ databases">
        <title>Bacteria isolated from the canopy kelp, Nereocystis luetkeana.</title>
        <authorList>
            <person name="Pfister C.A."/>
            <person name="Younker I.T."/>
            <person name="Light S.H."/>
        </authorList>
    </citation>
    <scope>NUCLEOTIDE SEQUENCE [LARGE SCALE GENOMIC DNA]</scope>
    <source>
        <strain evidence="3 4">TI.4.07</strain>
    </source>
</reference>
<dbReference type="Proteomes" id="UP001379949">
    <property type="component" value="Unassembled WGS sequence"/>
</dbReference>
<keyword evidence="4" id="KW-1185">Reference proteome</keyword>
<sequence length="347" mass="38078">MNKASLFRSFSWLLVASFSLASLTGCISALNGDSLVKTDSSDVPDWVLSPPSDRSHLYGVGSAPRIDNLALAFSQAEQNGNAQIAQQLRTQVSQVNTQDTQVSSTSGQHEQVVRTQSAYTQVKTAPIELEQTVNEQRFAGADYVYVLQSIDRQRIIAKLTAMLSDTDDQIRSAAARLSTTPEQTAAVKDWRTYMGLIRLFAQRKTYQDELSLYSTQNGLSGRADKGLQATERQLNQALSQFGFDISATEQGHLLASELSKYGLVAKQGGVFRLSSKTSSHSQTQSGRYYVFQEGTLSLIGPDNGHLASWNLSARGIDKNQQSAENKAAEDWSQQAISTLFSWLTSQE</sequence>
<evidence type="ECO:0000256" key="1">
    <source>
        <dbReference type="SAM" id="SignalP"/>
    </source>
</evidence>
<evidence type="ECO:0000259" key="2">
    <source>
        <dbReference type="Pfam" id="PF02169"/>
    </source>
</evidence>
<name>A0ABU9GAS1_9GAMM</name>
<dbReference type="EMBL" id="JBAKAR010000011">
    <property type="protein sequence ID" value="MEL0614082.1"/>
    <property type="molecule type" value="Genomic_DNA"/>
</dbReference>
<evidence type="ECO:0000313" key="4">
    <source>
        <dbReference type="Proteomes" id="UP001379949"/>
    </source>
</evidence>
<accession>A0ABU9GAS1</accession>
<organism evidence="3 4">
    <name type="scientific">Marinomonas arenicola</name>
    <dbReference type="NCBI Taxonomy" id="569601"/>
    <lineage>
        <taxon>Bacteria</taxon>
        <taxon>Pseudomonadati</taxon>
        <taxon>Pseudomonadota</taxon>
        <taxon>Gammaproteobacteria</taxon>
        <taxon>Oceanospirillales</taxon>
        <taxon>Oceanospirillaceae</taxon>
        <taxon>Marinomonas</taxon>
    </lineage>
</organism>
<gene>
    <name evidence="3" type="ORF">V6242_13085</name>
</gene>
<feature type="domain" description="Lipoprotein LPP20-like" evidence="2">
    <location>
        <begin position="44"/>
        <end position="147"/>
    </location>
</feature>
<dbReference type="PROSITE" id="PS51257">
    <property type="entry name" value="PROKAR_LIPOPROTEIN"/>
    <property type="match status" value="1"/>
</dbReference>
<feature type="chain" id="PRO_5047064214" evidence="1">
    <location>
        <begin position="22"/>
        <end position="347"/>
    </location>
</feature>
<protein>
    <submittedName>
        <fullName evidence="3">LPP20 family lipoprotein</fullName>
    </submittedName>
</protein>
<keyword evidence="3" id="KW-0449">Lipoprotein</keyword>
<dbReference type="Pfam" id="PF02169">
    <property type="entry name" value="LPP20"/>
    <property type="match status" value="1"/>
</dbReference>
<comment type="caution">
    <text evidence="3">The sequence shown here is derived from an EMBL/GenBank/DDBJ whole genome shotgun (WGS) entry which is preliminary data.</text>
</comment>
<dbReference type="Gene3D" id="3.10.28.20">
    <property type="entry name" value="Acetamidase/Formamidase-like domains"/>
    <property type="match status" value="1"/>
</dbReference>
<dbReference type="InterPro" id="IPR024952">
    <property type="entry name" value="LPP20-like_dom"/>
</dbReference>
<evidence type="ECO:0000313" key="3">
    <source>
        <dbReference type="EMBL" id="MEL0614082.1"/>
    </source>
</evidence>
<proteinExistence type="predicted"/>
<feature type="signal peptide" evidence="1">
    <location>
        <begin position="1"/>
        <end position="21"/>
    </location>
</feature>